<gene>
    <name evidence="3" type="ORF">FHR92_001691</name>
</gene>
<sequence length="141" mass="16095">MAYTRGNLAVKDQTARREQQSPKYRETTKVVTRRAPLPVREKLLYMMTVVFCVAVMGGLMMQNAELYNIKRQMYNLDKEIQSVNVEVKELAIQKEMLEMKIPEKAAELGYVQPAEEGFHYDVSSNGENGSSNQDQVTTAQK</sequence>
<protein>
    <submittedName>
        <fullName evidence="3">Cell division protein FtsL</fullName>
    </submittedName>
</protein>
<feature type="region of interest" description="Disordered" evidence="1">
    <location>
        <begin position="1"/>
        <end position="22"/>
    </location>
</feature>
<proteinExistence type="predicted"/>
<name>A0A7W3SS24_9BACL</name>
<keyword evidence="2" id="KW-1133">Transmembrane helix</keyword>
<dbReference type="RefSeq" id="WP_182535124.1">
    <property type="nucleotide sequence ID" value="NZ_JACJIP010000008.1"/>
</dbReference>
<feature type="transmembrane region" description="Helical" evidence="2">
    <location>
        <begin position="43"/>
        <end position="61"/>
    </location>
</feature>
<feature type="compositionally biased region" description="Basic and acidic residues" evidence="1">
    <location>
        <begin position="13"/>
        <end position="22"/>
    </location>
</feature>
<keyword evidence="2" id="KW-0472">Membrane</keyword>
<organism evidence="3 4">
    <name type="scientific">Fontibacillus solani</name>
    <dbReference type="NCBI Taxonomy" id="1572857"/>
    <lineage>
        <taxon>Bacteria</taxon>
        <taxon>Bacillati</taxon>
        <taxon>Bacillota</taxon>
        <taxon>Bacilli</taxon>
        <taxon>Bacillales</taxon>
        <taxon>Paenibacillaceae</taxon>
        <taxon>Fontibacillus</taxon>
    </lineage>
</organism>
<evidence type="ECO:0000313" key="3">
    <source>
        <dbReference type="EMBL" id="MBA9085227.1"/>
    </source>
</evidence>
<keyword evidence="3" id="KW-0131">Cell cycle</keyword>
<dbReference type="Proteomes" id="UP000567067">
    <property type="component" value="Unassembled WGS sequence"/>
</dbReference>
<dbReference type="EMBL" id="JACJIP010000008">
    <property type="protein sequence ID" value="MBA9085227.1"/>
    <property type="molecule type" value="Genomic_DNA"/>
</dbReference>
<feature type="compositionally biased region" description="Polar residues" evidence="1">
    <location>
        <begin position="122"/>
        <end position="141"/>
    </location>
</feature>
<keyword evidence="3" id="KW-0132">Cell division</keyword>
<reference evidence="3 4" key="1">
    <citation type="submission" date="2020-08" db="EMBL/GenBank/DDBJ databases">
        <title>Genomic Encyclopedia of Type Strains, Phase III (KMG-III): the genomes of soil and plant-associated and newly described type strains.</title>
        <authorList>
            <person name="Whitman W."/>
        </authorList>
    </citation>
    <scope>NUCLEOTIDE SEQUENCE [LARGE SCALE GENOMIC DNA]</scope>
    <source>
        <strain evidence="3 4">CECT 8693</strain>
    </source>
</reference>
<accession>A0A7W3SS24</accession>
<keyword evidence="4" id="KW-1185">Reference proteome</keyword>
<evidence type="ECO:0000256" key="2">
    <source>
        <dbReference type="SAM" id="Phobius"/>
    </source>
</evidence>
<keyword evidence="2" id="KW-0812">Transmembrane</keyword>
<dbReference type="GO" id="GO:0051301">
    <property type="term" value="P:cell division"/>
    <property type="evidence" value="ECO:0007669"/>
    <property type="project" value="UniProtKB-KW"/>
</dbReference>
<evidence type="ECO:0000313" key="4">
    <source>
        <dbReference type="Proteomes" id="UP000567067"/>
    </source>
</evidence>
<dbReference type="AlphaFoldDB" id="A0A7W3SS24"/>
<feature type="region of interest" description="Disordered" evidence="1">
    <location>
        <begin position="119"/>
        <end position="141"/>
    </location>
</feature>
<comment type="caution">
    <text evidence="3">The sequence shown here is derived from an EMBL/GenBank/DDBJ whole genome shotgun (WGS) entry which is preliminary data.</text>
</comment>
<evidence type="ECO:0000256" key="1">
    <source>
        <dbReference type="SAM" id="MobiDB-lite"/>
    </source>
</evidence>